<comment type="caution">
    <text evidence="1">The sequence shown here is derived from an EMBL/GenBank/DDBJ whole genome shotgun (WGS) entry which is preliminary data.</text>
</comment>
<dbReference type="GO" id="GO:1904262">
    <property type="term" value="P:negative regulation of TORC1 signaling"/>
    <property type="evidence" value="ECO:0007669"/>
    <property type="project" value="TreeGrafter"/>
</dbReference>
<dbReference type="SUPFAM" id="SSF160651">
    <property type="entry name" value="FLJ32549 C-terminal domain-like"/>
    <property type="match status" value="1"/>
</dbReference>
<dbReference type="PANTHER" id="PTHR31581:SF1">
    <property type="entry name" value="KICSTOR SUBUNIT 2"/>
    <property type="match status" value="1"/>
</dbReference>
<sequence length="465" mass="52868">MDEVADEAVVALDEGVDGREERAARDYNVPPQISKYFSDFGRAVRKMHFEAASQVMHSAVESARATDGQGYGRNTAEVASWKEILNAFGQLAMAESHYSQLPFLHSSRHLASKKEAEMRRHYGITMDSFSRISAHLLPGTVPHHICQQSLAFCDARETLILAHRKIVTANESADEPLDTIEESLARVCAKVGEFHHPLLSDLAHNFSIETELLRSLIGVQRNILYTGILETTIRLKELRERLLFWLKDIDWGNQKKAGLFSSAPKPCEKWTRCRLFAYLHSYHAWLTLKYSFLFYETLGPYVNPLDAPREGDESVDRFTMHEVLSPIKKREKDALMAILIDRSRDAEMTYIAGRDYKCPRRGVDSLLVAPSSAPSTTTASALPAGKFPLLYAHAPDKQVLAAHYDEMMDAIRSTQMTLDDGKRVHIVRRTERDKYTTYFYERLESRLVVVLVVPAKRNEKDVHIN</sequence>
<dbReference type="Gene3D" id="1.10.3450.30">
    <property type="match status" value="1"/>
</dbReference>
<dbReference type="InterPro" id="IPR018544">
    <property type="entry name" value="KICS_2"/>
</dbReference>
<dbReference type="Proteomes" id="UP001328107">
    <property type="component" value="Unassembled WGS sequence"/>
</dbReference>
<dbReference type="AlphaFoldDB" id="A0AAN5C6V3"/>
<dbReference type="SUPFAM" id="SSF158548">
    <property type="entry name" value="FLJ32549 domain-like"/>
    <property type="match status" value="1"/>
</dbReference>
<keyword evidence="2" id="KW-1185">Reference proteome</keyword>
<reference evidence="2" key="1">
    <citation type="submission" date="2022-10" db="EMBL/GenBank/DDBJ databases">
        <title>Genome assembly of Pristionchus species.</title>
        <authorList>
            <person name="Yoshida K."/>
            <person name="Sommer R.J."/>
        </authorList>
    </citation>
    <scope>NUCLEOTIDE SEQUENCE [LARGE SCALE GENOMIC DNA]</scope>
    <source>
        <strain evidence="2">RS5460</strain>
    </source>
</reference>
<name>A0AAN5C6V3_9BILA</name>
<dbReference type="InterPro" id="IPR038060">
    <property type="entry name" value="C12orf66-like_central_sf"/>
</dbReference>
<dbReference type="EMBL" id="BTRK01000001">
    <property type="protein sequence ID" value="GMR31129.1"/>
    <property type="molecule type" value="Genomic_DNA"/>
</dbReference>
<gene>
    <name evidence="1" type="ORF">PMAYCL1PPCAC_01324</name>
</gene>
<dbReference type="Pfam" id="PF09404">
    <property type="entry name" value="C12orf66_like"/>
    <property type="match status" value="1"/>
</dbReference>
<evidence type="ECO:0000313" key="1">
    <source>
        <dbReference type="EMBL" id="GMR31129.1"/>
    </source>
</evidence>
<dbReference type="GO" id="GO:0061462">
    <property type="term" value="P:protein localization to lysosome"/>
    <property type="evidence" value="ECO:0007669"/>
    <property type="project" value="TreeGrafter"/>
</dbReference>
<dbReference type="PANTHER" id="PTHR31581">
    <property type="entry name" value="KICSTOR COMPLEX PROTEIN C12ORF66"/>
    <property type="match status" value="1"/>
</dbReference>
<proteinExistence type="predicted"/>
<dbReference type="Gene3D" id="3.30.450.240">
    <property type="match status" value="1"/>
</dbReference>
<protein>
    <submittedName>
        <fullName evidence="1">Uncharacterized protein</fullName>
    </submittedName>
</protein>
<dbReference type="GO" id="GO:0042149">
    <property type="term" value="P:cellular response to glucose starvation"/>
    <property type="evidence" value="ECO:0007669"/>
    <property type="project" value="TreeGrafter"/>
</dbReference>
<dbReference type="GO" id="GO:0034198">
    <property type="term" value="P:cellular response to amino acid starvation"/>
    <property type="evidence" value="ECO:0007669"/>
    <property type="project" value="TreeGrafter"/>
</dbReference>
<organism evidence="1 2">
    <name type="scientific">Pristionchus mayeri</name>
    <dbReference type="NCBI Taxonomy" id="1317129"/>
    <lineage>
        <taxon>Eukaryota</taxon>
        <taxon>Metazoa</taxon>
        <taxon>Ecdysozoa</taxon>
        <taxon>Nematoda</taxon>
        <taxon>Chromadorea</taxon>
        <taxon>Rhabditida</taxon>
        <taxon>Rhabditina</taxon>
        <taxon>Diplogasteromorpha</taxon>
        <taxon>Diplogasteroidea</taxon>
        <taxon>Neodiplogasteridae</taxon>
        <taxon>Pristionchus</taxon>
    </lineage>
</organism>
<evidence type="ECO:0000313" key="2">
    <source>
        <dbReference type="Proteomes" id="UP001328107"/>
    </source>
</evidence>
<feature type="non-terminal residue" evidence="1">
    <location>
        <position position="465"/>
    </location>
</feature>
<accession>A0AAN5C6V3</accession>